<evidence type="ECO:0000313" key="3">
    <source>
        <dbReference type="Proteomes" id="UP000502508"/>
    </source>
</evidence>
<name>A0A6F8XVV1_9ACTN</name>
<dbReference type="Pfam" id="PF13191">
    <property type="entry name" value="AAA_16"/>
    <property type="match status" value="1"/>
</dbReference>
<dbReference type="SUPFAM" id="SSF52540">
    <property type="entry name" value="P-loop containing nucleoside triphosphate hydrolases"/>
    <property type="match status" value="1"/>
</dbReference>
<dbReference type="InterPro" id="IPR027417">
    <property type="entry name" value="P-loop_NTPase"/>
</dbReference>
<dbReference type="PANTHER" id="PTHR47691">
    <property type="entry name" value="REGULATOR-RELATED"/>
    <property type="match status" value="1"/>
</dbReference>
<dbReference type="RefSeq" id="WP_173037537.1">
    <property type="nucleotide sequence ID" value="NZ_AP022870.1"/>
</dbReference>
<organism evidence="2 3">
    <name type="scientific">Phytohabitans flavus</name>
    <dbReference type="NCBI Taxonomy" id="1076124"/>
    <lineage>
        <taxon>Bacteria</taxon>
        <taxon>Bacillati</taxon>
        <taxon>Actinomycetota</taxon>
        <taxon>Actinomycetes</taxon>
        <taxon>Micromonosporales</taxon>
        <taxon>Micromonosporaceae</taxon>
    </lineage>
</organism>
<keyword evidence="3" id="KW-1185">Reference proteome</keyword>
<dbReference type="InterPro" id="IPR041664">
    <property type="entry name" value="AAA_16"/>
</dbReference>
<protein>
    <recommendedName>
        <fullName evidence="1">Orc1-like AAA ATPase domain-containing protein</fullName>
    </recommendedName>
</protein>
<evidence type="ECO:0000313" key="2">
    <source>
        <dbReference type="EMBL" id="BCB77868.1"/>
    </source>
</evidence>
<dbReference type="Proteomes" id="UP000502508">
    <property type="component" value="Chromosome"/>
</dbReference>
<gene>
    <name evidence="2" type="ORF">Pflav_042780</name>
</gene>
<dbReference type="AlphaFoldDB" id="A0A6F8XVV1"/>
<reference evidence="2 3" key="2">
    <citation type="submission" date="2020-03" db="EMBL/GenBank/DDBJ databases">
        <authorList>
            <person name="Ichikawa N."/>
            <person name="Kimura A."/>
            <person name="Kitahashi Y."/>
            <person name="Uohara A."/>
        </authorList>
    </citation>
    <scope>NUCLEOTIDE SEQUENCE [LARGE SCALE GENOMIC DNA]</scope>
    <source>
        <strain evidence="2 3">NBRC 107702</strain>
    </source>
</reference>
<feature type="domain" description="Orc1-like AAA ATPase" evidence="1">
    <location>
        <begin position="6"/>
        <end position="159"/>
    </location>
</feature>
<accession>A0A6F8XVV1</accession>
<evidence type="ECO:0000259" key="1">
    <source>
        <dbReference type="Pfam" id="PF13191"/>
    </source>
</evidence>
<sequence length="174" mass="18764">MPPGDLVGRDEELRALTDLATGARHRLVTMTGPSGVGKSRIVAELGHLLTHRTDLVVRALDLSSVREPELVGELVAAALDCGVSRLPPVERVAAHLRDRRVVLILDRYEQLVAAAPDLTAFLRRCTGLTLVVTGQRPLQVRGERVVPLPPLTPDAATALFTRRAAAVNPHFTLA</sequence>
<proteinExistence type="predicted"/>
<dbReference type="EMBL" id="AP022870">
    <property type="protein sequence ID" value="BCB77868.1"/>
    <property type="molecule type" value="Genomic_DNA"/>
</dbReference>
<reference evidence="2 3" key="1">
    <citation type="submission" date="2020-03" db="EMBL/GenBank/DDBJ databases">
        <title>Whole genome shotgun sequence of Phytohabitans flavus NBRC 107702.</title>
        <authorList>
            <person name="Komaki H."/>
            <person name="Tamura T."/>
        </authorList>
    </citation>
    <scope>NUCLEOTIDE SEQUENCE [LARGE SCALE GENOMIC DNA]</scope>
    <source>
        <strain evidence="2 3">NBRC 107702</strain>
    </source>
</reference>
<dbReference type="Gene3D" id="3.40.50.300">
    <property type="entry name" value="P-loop containing nucleotide triphosphate hydrolases"/>
    <property type="match status" value="1"/>
</dbReference>
<dbReference type="PANTHER" id="PTHR47691:SF3">
    <property type="entry name" value="HTH-TYPE TRANSCRIPTIONAL REGULATOR RV0890C-RELATED"/>
    <property type="match status" value="1"/>
</dbReference>
<dbReference type="KEGG" id="pfla:Pflav_042780"/>